<sequence>MLHVAHAAAYDHRQIQVQTVTTGVVVLAVMVAQALPCMDELWIAFGMGKNYRYIPAHEIAASLGPQKSRALPFFHAMTGCDTVFRIDGAWEN</sequence>
<organism evidence="1 2">
    <name type="scientific">Petrolisthes cinctipes</name>
    <name type="common">Flat porcelain crab</name>
    <dbReference type="NCBI Taxonomy" id="88211"/>
    <lineage>
        <taxon>Eukaryota</taxon>
        <taxon>Metazoa</taxon>
        <taxon>Ecdysozoa</taxon>
        <taxon>Arthropoda</taxon>
        <taxon>Crustacea</taxon>
        <taxon>Multicrustacea</taxon>
        <taxon>Malacostraca</taxon>
        <taxon>Eumalacostraca</taxon>
        <taxon>Eucarida</taxon>
        <taxon>Decapoda</taxon>
        <taxon>Pleocyemata</taxon>
        <taxon>Anomura</taxon>
        <taxon>Galatheoidea</taxon>
        <taxon>Porcellanidae</taxon>
        <taxon>Petrolisthes</taxon>
    </lineage>
</organism>
<dbReference type="EMBL" id="JAWQEG010001216">
    <property type="protein sequence ID" value="KAK3881439.1"/>
    <property type="molecule type" value="Genomic_DNA"/>
</dbReference>
<dbReference type="Proteomes" id="UP001286313">
    <property type="component" value="Unassembled WGS sequence"/>
</dbReference>
<name>A0AAE1KQZ9_PETCI</name>
<keyword evidence="2" id="KW-1185">Reference proteome</keyword>
<reference evidence="1" key="1">
    <citation type="submission" date="2023-10" db="EMBL/GenBank/DDBJ databases">
        <title>Genome assemblies of two species of porcelain crab, Petrolisthes cinctipes and Petrolisthes manimaculis (Anomura: Porcellanidae).</title>
        <authorList>
            <person name="Angst P."/>
        </authorList>
    </citation>
    <scope>NUCLEOTIDE SEQUENCE</scope>
    <source>
        <strain evidence="1">PB745_01</strain>
        <tissue evidence="1">Gill</tissue>
    </source>
</reference>
<gene>
    <name evidence="1" type="ORF">Pcinc_014095</name>
</gene>
<evidence type="ECO:0000313" key="1">
    <source>
        <dbReference type="EMBL" id="KAK3881439.1"/>
    </source>
</evidence>
<evidence type="ECO:0000313" key="2">
    <source>
        <dbReference type="Proteomes" id="UP001286313"/>
    </source>
</evidence>
<dbReference type="AlphaFoldDB" id="A0AAE1KQZ9"/>
<proteinExistence type="predicted"/>
<comment type="caution">
    <text evidence="1">The sequence shown here is derived from an EMBL/GenBank/DDBJ whole genome shotgun (WGS) entry which is preliminary data.</text>
</comment>
<protein>
    <submittedName>
        <fullName evidence="1">Uncharacterized protein</fullName>
    </submittedName>
</protein>
<accession>A0AAE1KQZ9</accession>